<reference evidence="12" key="1">
    <citation type="journal article" date="2021" name="Nat. Commun.">
        <title>Genetic determinants of endophytism in the Arabidopsis root mycobiome.</title>
        <authorList>
            <person name="Mesny F."/>
            <person name="Miyauchi S."/>
            <person name="Thiergart T."/>
            <person name="Pickel B."/>
            <person name="Atanasova L."/>
            <person name="Karlsson M."/>
            <person name="Huettel B."/>
            <person name="Barry K.W."/>
            <person name="Haridas S."/>
            <person name="Chen C."/>
            <person name="Bauer D."/>
            <person name="Andreopoulos W."/>
            <person name="Pangilinan J."/>
            <person name="LaButti K."/>
            <person name="Riley R."/>
            <person name="Lipzen A."/>
            <person name="Clum A."/>
            <person name="Drula E."/>
            <person name="Henrissat B."/>
            <person name="Kohler A."/>
            <person name="Grigoriev I.V."/>
            <person name="Martin F.M."/>
            <person name="Hacquard S."/>
        </authorList>
    </citation>
    <scope>NUCLEOTIDE SEQUENCE</scope>
    <source>
        <strain evidence="12">MPI-CAGE-CH-0230</strain>
    </source>
</reference>
<evidence type="ECO:0000256" key="8">
    <source>
        <dbReference type="ARBA" id="ARBA00048342"/>
    </source>
</evidence>
<feature type="domain" description="DUS-like FMN-binding" evidence="11">
    <location>
        <begin position="33"/>
        <end position="161"/>
    </location>
</feature>
<comment type="function">
    <text evidence="7">Catalyzes the synthesis of dihydrouridine, a modified base found in the D-loop of most tRNAs. Specifically modifies U47 in cytoplasmic tRNAs. Catalyzes the synthesis of dihydrouridine in some mRNAs, thereby affecting their translation.</text>
</comment>
<dbReference type="GO" id="GO:0017150">
    <property type="term" value="F:tRNA dihydrouridine synthase activity"/>
    <property type="evidence" value="ECO:0007669"/>
    <property type="project" value="InterPro"/>
</dbReference>
<comment type="caution">
    <text evidence="12">The sequence shown here is derived from an EMBL/GenBank/DDBJ whole genome shotgun (WGS) entry which is preliminary data.</text>
</comment>
<evidence type="ECO:0000313" key="13">
    <source>
        <dbReference type="Proteomes" id="UP000756346"/>
    </source>
</evidence>
<dbReference type="InterPro" id="IPR013785">
    <property type="entry name" value="Aldolase_TIM"/>
</dbReference>
<evidence type="ECO:0000256" key="9">
    <source>
        <dbReference type="ARBA" id="ARBA00049447"/>
    </source>
</evidence>
<dbReference type="Pfam" id="PF01207">
    <property type="entry name" value="Dus"/>
    <property type="match status" value="1"/>
</dbReference>
<keyword evidence="4" id="KW-0507">mRNA processing</keyword>
<dbReference type="GO" id="GO:0006397">
    <property type="term" value="P:mRNA processing"/>
    <property type="evidence" value="ECO:0007669"/>
    <property type="project" value="UniProtKB-KW"/>
</dbReference>
<evidence type="ECO:0000256" key="4">
    <source>
        <dbReference type="ARBA" id="ARBA00022664"/>
    </source>
</evidence>
<dbReference type="Gene3D" id="3.20.20.70">
    <property type="entry name" value="Aldolase class I"/>
    <property type="match status" value="1"/>
</dbReference>
<comment type="catalytic activity">
    <reaction evidence="8">
        <text>a 5,6-dihydrouridine in mRNA + NAD(+) = a uridine in mRNA + NADH + H(+)</text>
        <dbReference type="Rhea" id="RHEA:69851"/>
        <dbReference type="Rhea" id="RHEA-COMP:14658"/>
        <dbReference type="Rhea" id="RHEA-COMP:17789"/>
        <dbReference type="ChEBI" id="CHEBI:15378"/>
        <dbReference type="ChEBI" id="CHEBI:57540"/>
        <dbReference type="ChEBI" id="CHEBI:57945"/>
        <dbReference type="ChEBI" id="CHEBI:65315"/>
        <dbReference type="ChEBI" id="CHEBI:74443"/>
    </reaction>
    <physiologicalReaction direction="right-to-left" evidence="8">
        <dbReference type="Rhea" id="RHEA:69853"/>
    </physiologicalReaction>
</comment>
<evidence type="ECO:0000256" key="2">
    <source>
        <dbReference type="ARBA" id="ARBA00022630"/>
    </source>
</evidence>
<keyword evidence="5" id="KW-0819">tRNA processing</keyword>
<evidence type="ECO:0000259" key="11">
    <source>
        <dbReference type="Pfam" id="PF01207"/>
    </source>
</evidence>
<dbReference type="InterPro" id="IPR018517">
    <property type="entry name" value="tRNA_hU_synthase_CS"/>
</dbReference>
<dbReference type="PROSITE" id="PS01136">
    <property type="entry name" value="UPF0034"/>
    <property type="match status" value="1"/>
</dbReference>
<dbReference type="AlphaFoldDB" id="A0A9P9BT76"/>
<proteinExistence type="predicted"/>
<evidence type="ECO:0000256" key="10">
    <source>
        <dbReference type="SAM" id="MobiDB-lite"/>
    </source>
</evidence>
<feature type="region of interest" description="Disordered" evidence="10">
    <location>
        <begin position="294"/>
        <end position="326"/>
    </location>
</feature>
<dbReference type="PANTHER" id="PTHR11082">
    <property type="entry name" value="TRNA-DIHYDROURIDINE SYNTHASE"/>
    <property type="match status" value="1"/>
</dbReference>
<feature type="compositionally biased region" description="Polar residues" evidence="10">
    <location>
        <begin position="305"/>
        <end position="326"/>
    </location>
</feature>
<evidence type="ECO:0000256" key="7">
    <source>
        <dbReference type="ARBA" id="ARBA00045934"/>
    </source>
</evidence>
<dbReference type="RefSeq" id="XP_046017741.1">
    <property type="nucleotide sequence ID" value="XM_046157745.1"/>
</dbReference>
<accession>A0A9P9BT76</accession>
<dbReference type="CDD" id="cd02801">
    <property type="entry name" value="DUS_like_FMN"/>
    <property type="match status" value="1"/>
</dbReference>
<evidence type="ECO:0000256" key="1">
    <source>
        <dbReference type="ARBA" id="ARBA00001917"/>
    </source>
</evidence>
<evidence type="ECO:0000256" key="3">
    <source>
        <dbReference type="ARBA" id="ARBA00022643"/>
    </source>
</evidence>
<dbReference type="GO" id="GO:0050660">
    <property type="term" value="F:flavin adenine dinucleotide binding"/>
    <property type="evidence" value="ECO:0007669"/>
    <property type="project" value="InterPro"/>
</dbReference>
<protein>
    <recommendedName>
        <fullName evidence="11">DUS-like FMN-binding domain-containing protein</fullName>
    </recommendedName>
</protein>
<comment type="catalytic activity">
    <reaction evidence="9">
        <text>a 5,6-dihydrouridine in mRNA + NADP(+) = a uridine in mRNA + NADPH + H(+)</text>
        <dbReference type="Rhea" id="RHEA:69855"/>
        <dbReference type="Rhea" id="RHEA-COMP:14658"/>
        <dbReference type="Rhea" id="RHEA-COMP:17789"/>
        <dbReference type="ChEBI" id="CHEBI:15378"/>
        <dbReference type="ChEBI" id="CHEBI:57783"/>
        <dbReference type="ChEBI" id="CHEBI:58349"/>
        <dbReference type="ChEBI" id="CHEBI:65315"/>
        <dbReference type="ChEBI" id="CHEBI:74443"/>
    </reaction>
    <physiologicalReaction direction="right-to-left" evidence="9">
        <dbReference type="Rhea" id="RHEA:69857"/>
    </physiologicalReaction>
</comment>
<comment type="cofactor">
    <cofactor evidence="1">
        <name>FMN</name>
        <dbReference type="ChEBI" id="CHEBI:58210"/>
    </cofactor>
</comment>
<dbReference type="Proteomes" id="UP000756346">
    <property type="component" value="Unassembled WGS sequence"/>
</dbReference>
<sequence>MDLAPEDEALRPTLHPLKIFDHARSQKRYVYACAPMVRYSKLAFRQTVHHYNTDLCWTPMILAKEFNRSTIARDSDFTIALPSLASPTGALSTSRQPPTIVQFGANVPAELARAASLVAPYASGVDLNCGCPQSWACAETLGAALMEERELVRDMLVTTRQRLHDDGWAVNLDSPESEAATKASPKGRSVSVKIRVHGDLRKTVDFIETVLGDHGGSSPGRRNVDWLTIHPRTRRTPSSTPISVEKLSLLTDMFGDRVPILVSGDVFTLRHLPYTSHLLAPEPTFTSRAELDRQAEEIDDEQDSKSATPQLRQPSPSLGSATPTTATAGVDLSDAAKKAAALPNIPKLRGLMAARALLANPALFSGHETCPWEAVDVFMSNLARAPLPLKLAVHHLTEMCGPGYGPDKRSLLTRKERSYLCELGNMVDVVDFLDEVRKEHGGIRRLDV</sequence>
<keyword evidence="13" id="KW-1185">Reference proteome</keyword>
<dbReference type="EMBL" id="JAGTJQ010000001">
    <property type="protein sequence ID" value="KAH7039686.1"/>
    <property type="molecule type" value="Genomic_DNA"/>
</dbReference>
<evidence type="ECO:0000256" key="5">
    <source>
        <dbReference type="ARBA" id="ARBA00022694"/>
    </source>
</evidence>
<evidence type="ECO:0000313" key="12">
    <source>
        <dbReference type="EMBL" id="KAH7039686.1"/>
    </source>
</evidence>
<keyword evidence="3" id="KW-0288">FMN</keyword>
<dbReference type="PANTHER" id="PTHR11082:SF31">
    <property type="entry name" value="TRNA-DIHYDROURIDINE(20A_20B) SYNTHASE [NAD(P)+]-LIKE"/>
    <property type="match status" value="1"/>
</dbReference>
<organism evidence="12 13">
    <name type="scientific">Microdochium trichocladiopsis</name>
    <dbReference type="NCBI Taxonomy" id="1682393"/>
    <lineage>
        <taxon>Eukaryota</taxon>
        <taxon>Fungi</taxon>
        <taxon>Dikarya</taxon>
        <taxon>Ascomycota</taxon>
        <taxon>Pezizomycotina</taxon>
        <taxon>Sordariomycetes</taxon>
        <taxon>Xylariomycetidae</taxon>
        <taxon>Xylariales</taxon>
        <taxon>Microdochiaceae</taxon>
        <taxon>Microdochium</taxon>
    </lineage>
</organism>
<gene>
    <name evidence="12" type="ORF">B0I36DRAFT_357085</name>
</gene>
<dbReference type="InterPro" id="IPR035587">
    <property type="entry name" value="DUS-like_FMN-bd"/>
</dbReference>
<evidence type="ECO:0000256" key="6">
    <source>
        <dbReference type="ARBA" id="ARBA00023002"/>
    </source>
</evidence>
<keyword evidence="6" id="KW-0560">Oxidoreductase</keyword>
<dbReference type="SUPFAM" id="SSF51395">
    <property type="entry name" value="FMN-linked oxidoreductases"/>
    <property type="match status" value="1"/>
</dbReference>
<dbReference type="GeneID" id="70187291"/>
<name>A0A9P9BT76_9PEZI</name>
<dbReference type="OrthoDB" id="9977870at2759"/>
<keyword evidence="2" id="KW-0285">Flavoprotein</keyword>